<dbReference type="Pfam" id="PF00512">
    <property type="entry name" value="HisKA"/>
    <property type="match status" value="1"/>
</dbReference>
<dbReference type="InterPro" id="IPR011006">
    <property type="entry name" value="CheY-like_superfamily"/>
</dbReference>
<evidence type="ECO:0000256" key="5">
    <source>
        <dbReference type="ARBA" id="ARBA00022777"/>
    </source>
</evidence>
<dbReference type="InterPro" id="IPR003594">
    <property type="entry name" value="HATPase_dom"/>
</dbReference>
<dbReference type="Pfam" id="PF02518">
    <property type="entry name" value="HATPase_c"/>
    <property type="match status" value="1"/>
</dbReference>
<proteinExistence type="predicted"/>
<evidence type="ECO:0000313" key="11">
    <source>
        <dbReference type="EMBL" id="MBS3020507.1"/>
    </source>
</evidence>
<keyword evidence="12" id="KW-1185">Reference proteome</keyword>
<feature type="domain" description="Response regulatory" evidence="10">
    <location>
        <begin position="493"/>
        <end position="606"/>
    </location>
</feature>
<feature type="transmembrane region" description="Helical" evidence="8">
    <location>
        <begin position="132"/>
        <end position="151"/>
    </location>
</feature>
<evidence type="ECO:0000256" key="7">
    <source>
        <dbReference type="SAM" id="Coils"/>
    </source>
</evidence>
<feature type="transmembrane region" description="Helical" evidence="8">
    <location>
        <begin position="158"/>
        <end position="177"/>
    </location>
</feature>
<protein>
    <recommendedName>
        <fullName evidence="2">histidine kinase</fullName>
        <ecNumber evidence="2">2.7.13.3</ecNumber>
    </recommendedName>
</protein>
<dbReference type="SMART" id="SM00387">
    <property type="entry name" value="HATPase_c"/>
    <property type="match status" value="1"/>
</dbReference>
<keyword evidence="8" id="KW-0812">Transmembrane</keyword>
<dbReference type="SMART" id="SM00388">
    <property type="entry name" value="HisKA"/>
    <property type="match status" value="1"/>
</dbReference>
<dbReference type="Gene3D" id="1.10.287.130">
    <property type="match status" value="1"/>
</dbReference>
<keyword evidence="8" id="KW-0472">Membrane</keyword>
<keyword evidence="7" id="KW-0175">Coiled coil</keyword>
<evidence type="ECO:0000313" key="12">
    <source>
        <dbReference type="Proteomes" id="UP001647436"/>
    </source>
</evidence>
<dbReference type="InterPro" id="IPR005467">
    <property type="entry name" value="His_kinase_dom"/>
</dbReference>
<dbReference type="PRINTS" id="PR00344">
    <property type="entry name" value="BCTRLSENSOR"/>
</dbReference>
<keyword evidence="8" id="KW-1133">Transmembrane helix</keyword>
<dbReference type="SUPFAM" id="SSF52172">
    <property type="entry name" value="CheY-like"/>
    <property type="match status" value="1"/>
</dbReference>
<dbReference type="PANTHER" id="PTHR43047">
    <property type="entry name" value="TWO-COMPONENT HISTIDINE PROTEIN KINASE"/>
    <property type="match status" value="1"/>
</dbReference>
<name>A0ABS5LW22_9BURK</name>
<evidence type="ECO:0000256" key="2">
    <source>
        <dbReference type="ARBA" id="ARBA00012438"/>
    </source>
</evidence>
<feature type="domain" description="Histidine kinase" evidence="9">
    <location>
        <begin position="243"/>
        <end position="466"/>
    </location>
</feature>
<comment type="caution">
    <text evidence="6">Lacks conserved residue(s) required for the propagation of feature annotation.</text>
</comment>
<comment type="catalytic activity">
    <reaction evidence="1">
        <text>ATP + protein L-histidine = ADP + protein N-phospho-L-histidine.</text>
        <dbReference type="EC" id="2.7.13.3"/>
    </reaction>
</comment>
<dbReference type="EMBL" id="JAANES010000003">
    <property type="protein sequence ID" value="MBS3020507.1"/>
    <property type="molecule type" value="Genomic_DNA"/>
</dbReference>
<dbReference type="InterPro" id="IPR004358">
    <property type="entry name" value="Sig_transdc_His_kin-like_C"/>
</dbReference>
<evidence type="ECO:0000256" key="3">
    <source>
        <dbReference type="ARBA" id="ARBA00022553"/>
    </source>
</evidence>
<keyword evidence="5" id="KW-0418">Kinase</keyword>
<dbReference type="SMART" id="SM00448">
    <property type="entry name" value="REC"/>
    <property type="match status" value="1"/>
</dbReference>
<feature type="transmembrane region" description="Helical" evidence="8">
    <location>
        <begin position="106"/>
        <end position="126"/>
    </location>
</feature>
<evidence type="ECO:0000256" key="8">
    <source>
        <dbReference type="SAM" id="Phobius"/>
    </source>
</evidence>
<feature type="coiled-coil region" evidence="7">
    <location>
        <begin position="209"/>
        <end position="236"/>
    </location>
</feature>
<dbReference type="InterPro" id="IPR001789">
    <property type="entry name" value="Sig_transdc_resp-reg_receiver"/>
</dbReference>
<dbReference type="InterPro" id="IPR036097">
    <property type="entry name" value="HisK_dim/P_sf"/>
</dbReference>
<dbReference type="SUPFAM" id="SSF55874">
    <property type="entry name" value="ATPase domain of HSP90 chaperone/DNA topoisomerase II/histidine kinase"/>
    <property type="match status" value="1"/>
</dbReference>
<dbReference type="PROSITE" id="PS50110">
    <property type="entry name" value="RESPONSE_REGULATORY"/>
    <property type="match status" value="1"/>
</dbReference>
<feature type="transmembrane region" description="Helical" evidence="8">
    <location>
        <begin position="59"/>
        <end position="76"/>
    </location>
</feature>
<sequence length="612" mass="68155">MSMATSSEGASAELTRLQAGLRLLQSLASRGSSEIAALLIPALLLWVSTRNSPAVSAGLAWWWGLMVLMALGFLLFRRSLHRQWRSARDWEPPRLQAALTAWQRQLALAALINGLLWVSVLAFTWGESHSELRLLIYLVLLGVMASAATFLAPVPQVFAAFMAGIYLPMLLCTLHYFPHKGPYLLPLLLLYGAILARHAWGARRFVQQQMAHELERQALAERYREAKEQAENALAEKNWFISAASHDLRQPLHAMGLMLQAAHQRNQDDDLAQLLQEMQVCTRDLGSMFNDLMDLSRLEGDSFAPQWQAVPMKAVLDEAQRLFAREAAQRGLRLRVRQPAHMPALCTDAVLLRQMVFNLLQNALRYTEEGGVLLVLRRRQGRWLLQVWDSGCGMSEQECAQVFMRHYRSPGRRQRDAREGVPAPLRGRGLGLSVVALAAQRLGVEYGVQSLPGKGSCFWLRWPQDAEQWQASSALPAPPPLSGQPWFAPLSGRCLVVESDAQLAPVLVRILQSWGIQVQRAADLSEAQQLLAGGWQPDFVLCEQRLKDGASGMDCLMQLLDQHPQASGALMSGDEAVLEQVQDQGYLALATPLQPDQLHAVLARCMESRQTA</sequence>
<organism evidence="11 12">
    <name type="scientific">Comamonas brasiliensis</name>
    <dbReference type="NCBI Taxonomy" id="1812482"/>
    <lineage>
        <taxon>Bacteria</taxon>
        <taxon>Pseudomonadati</taxon>
        <taxon>Pseudomonadota</taxon>
        <taxon>Betaproteobacteria</taxon>
        <taxon>Burkholderiales</taxon>
        <taxon>Comamonadaceae</taxon>
        <taxon>Comamonas</taxon>
    </lineage>
</organism>
<dbReference type="SUPFAM" id="SSF47384">
    <property type="entry name" value="Homodimeric domain of signal transducing histidine kinase"/>
    <property type="match status" value="1"/>
</dbReference>
<evidence type="ECO:0000256" key="6">
    <source>
        <dbReference type="PROSITE-ProRule" id="PRU00169"/>
    </source>
</evidence>
<evidence type="ECO:0000256" key="1">
    <source>
        <dbReference type="ARBA" id="ARBA00000085"/>
    </source>
</evidence>
<gene>
    <name evidence="11" type="primary">sasA_17</name>
    <name evidence="11" type="ORF">DJFAAGMI_03268</name>
</gene>
<keyword evidence="3" id="KW-0597">Phosphoprotein</keyword>
<dbReference type="PANTHER" id="PTHR43047:SF72">
    <property type="entry name" value="OSMOSENSING HISTIDINE PROTEIN KINASE SLN1"/>
    <property type="match status" value="1"/>
</dbReference>
<dbReference type="Gene3D" id="3.30.565.10">
    <property type="entry name" value="Histidine kinase-like ATPase, C-terminal domain"/>
    <property type="match status" value="1"/>
</dbReference>
<dbReference type="PROSITE" id="PS50109">
    <property type="entry name" value="HIS_KIN"/>
    <property type="match status" value="1"/>
</dbReference>
<evidence type="ECO:0000256" key="4">
    <source>
        <dbReference type="ARBA" id="ARBA00022679"/>
    </source>
</evidence>
<dbReference type="Gene3D" id="3.40.50.2300">
    <property type="match status" value="1"/>
</dbReference>
<evidence type="ECO:0000259" key="9">
    <source>
        <dbReference type="PROSITE" id="PS50109"/>
    </source>
</evidence>
<reference evidence="11 12" key="1">
    <citation type="submission" date="2020-03" db="EMBL/GenBank/DDBJ databases">
        <title>The role of nitrogen metabolism on polyethylene biodegradation.</title>
        <authorList>
            <person name="Peixoto J."/>
            <person name="Vizzotto C.S."/>
            <person name="Ramos A."/>
            <person name="Alves G."/>
            <person name="Steindorff A."/>
            <person name="Kruger R."/>
        </authorList>
    </citation>
    <scope>NUCLEOTIDE SEQUENCE [LARGE SCALE GENOMIC DNA]</scope>
    <source>
        <strain evidence="11 12">PE63</strain>
    </source>
</reference>
<dbReference type="CDD" id="cd00082">
    <property type="entry name" value="HisKA"/>
    <property type="match status" value="1"/>
</dbReference>
<dbReference type="InterPro" id="IPR036890">
    <property type="entry name" value="HATPase_C_sf"/>
</dbReference>
<dbReference type="EC" id="2.7.13.3" evidence="2"/>
<keyword evidence="4 11" id="KW-0808">Transferase</keyword>
<dbReference type="GO" id="GO:0016740">
    <property type="term" value="F:transferase activity"/>
    <property type="evidence" value="ECO:0007669"/>
    <property type="project" value="UniProtKB-KW"/>
</dbReference>
<dbReference type="Proteomes" id="UP001647436">
    <property type="component" value="Unassembled WGS sequence"/>
</dbReference>
<comment type="caution">
    <text evidence="11">The sequence shown here is derived from an EMBL/GenBank/DDBJ whole genome shotgun (WGS) entry which is preliminary data.</text>
</comment>
<evidence type="ECO:0000259" key="10">
    <source>
        <dbReference type="PROSITE" id="PS50110"/>
    </source>
</evidence>
<accession>A0ABS5LW22</accession>
<dbReference type="InterPro" id="IPR003661">
    <property type="entry name" value="HisK_dim/P_dom"/>
</dbReference>